<evidence type="ECO:0008006" key="2">
    <source>
        <dbReference type="Google" id="ProtNLM"/>
    </source>
</evidence>
<protein>
    <recommendedName>
        <fullName evidence="2">RNase H type-1 domain-containing protein</fullName>
    </recommendedName>
</protein>
<accession>A0A0B7A2Y5</accession>
<reference evidence="1" key="1">
    <citation type="submission" date="2014-12" db="EMBL/GenBank/DDBJ databases">
        <title>Insight into the proteome of Arion vulgaris.</title>
        <authorList>
            <person name="Aradska J."/>
            <person name="Bulat T."/>
            <person name="Smidak R."/>
            <person name="Sarate P."/>
            <person name="Gangsoo J."/>
            <person name="Sialana F."/>
            <person name="Bilban M."/>
            <person name="Lubec G."/>
        </authorList>
    </citation>
    <scope>NUCLEOTIDE SEQUENCE</scope>
    <source>
        <tissue evidence="1">Skin</tissue>
    </source>
</reference>
<dbReference type="EMBL" id="HACG01028318">
    <property type="protein sequence ID" value="CEK75183.1"/>
    <property type="molecule type" value="Transcribed_RNA"/>
</dbReference>
<dbReference type="AlphaFoldDB" id="A0A0B7A2Y5"/>
<evidence type="ECO:0000313" key="1">
    <source>
        <dbReference type="EMBL" id="CEK75183.1"/>
    </source>
</evidence>
<organism evidence="1">
    <name type="scientific">Arion vulgaris</name>
    <dbReference type="NCBI Taxonomy" id="1028688"/>
    <lineage>
        <taxon>Eukaryota</taxon>
        <taxon>Metazoa</taxon>
        <taxon>Spiralia</taxon>
        <taxon>Lophotrochozoa</taxon>
        <taxon>Mollusca</taxon>
        <taxon>Gastropoda</taxon>
        <taxon>Heterobranchia</taxon>
        <taxon>Euthyneura</taxon>
        <taxon>Panpulmonata</taxon>
        <taxon>Eupulmonata</taxon>
        <taxon>Stylommatophora</taxon>
        <taxon>Helicina</taxon>
        <taxon>Arionoidea</taxon>
        <taxon>Arionidae</taxon>
        <taxon>Arion</taxon>
    </lineage>
</organism>
<proteinExistence type="predicted"/>
<name>A0A0B7A2Y5_9EUPU</name>
<dbReference type="SUPFAM" id="SSF53098">
    <property type="entry name" value="Ribonuclease H-like"/>
    <property type="match status" value="1"/>
</dbReference>
<gene>
    <name evidence="1" type="primary">ORF94410</name>
</gene>
<dbReference type="InterPro" id="IPR012337">
    <property type="entry name" value="RNaseH-like_sf"/>
</dbReference>
<feature type="non-terminal residue" evidence="1">
    <location>
        <position position="60"/>
    </location>
</feature>
<sequence>MLHKIQECRFWNDWILSIEVCNLQSLKCIYCPGHVGVCSNERAGRLASTALIVWELKMDR</sequence>